<evidence type="ECO:0000313" key="3">
    <source>
        <dbReference type="EMBL" id="KAL2264777.1"/>
    </source>
</evidence>
<dbReference type="GeneID" id="98128736"/>
<organism evidence="3 4">
    <name type="scientific">Remersonia thermophila</name>
    <dbReference type="NCBI Taxonomy" id="72144"/>
    <lineage>
        <taxon>Eukaryota</taxon>
        <taxon>Fungi</taxon>
        <taxon>Dikarya</taxon>
        <taxon>Ascomycota</taxon>
        <taxon>Pezizomycotina</taxon>
        <taxon>Sordariomycetes</taxon>
        <taxon>Sordariomycetidae</taxon>
        <taxon>Sordariales</taxon>
        <taxon>Sordariales incertae sedis</taxon>
        <taxon>Remersonia</taxon>
    </lineage>
</organism>
<feature type="signal peptide" evidence="2">
    <location>
        <begin position="1"/>
        <end position="21"/>
    </location>
</feature>
<protein>
    <submittedName>
        <fullName evidence="3">Uncharacterized protein</fullName>
    </submittedName>
</protein>
<feature type="compositionally biased region" description="Basic and acidic residues" evidence="1">
    <location>
        <begin position="153"/>
        <end position="162"/>
    </location>
</feature>
<proteinExistence type="predicted"/>
<evidence type="ECO:0000256" key="1">
    <source>
        <dbReference type="SAM" id="MobiDB-lite"/>
    </source>
</evidence>
<dbReference type="RefSeq" id="XP_070863504.1">
    <property type="nucleotide sequence ID" value="XM_071014092.1"/>
</dbReference>
<feature type="compositionally biased region" description="Low complexity" evidence="1">
    <location>
        <begin position="26"/>
        <end position="57"/>
    </location>
</feature>
<reference evidence="3 4" key="1">
    <citation type="journal article" date="2024" name="Commun. Biol.">
        <title>Comparative genomic analysis of thermophilic fungi reveals convergent evolutionary adaptations and gene losses.</title>
        <authorList>
            <person name="Steindorff A.S."/>
            <person name="Aguilar-Pontes M.V."/>
            <person name="Robinson A.J."/>
            <person name="Andreopoulos B."/>
            <person name="LaButti K."/>
            <person name="Kuo A."/>
            <person name="Mondo S."/>
            <person name="Riley R."/>
            <person name="Otillar R."/>
            <person name="Haridas S."/>
            <person name="Lipzen A."/>
            <person name="Grimwood J."/>
            <person name="Schmutz J."/>
            <person name="Clum A."/>
            <person name="Reid I.D."/>
            <person name="Moisan M.C."/>
            <person name="Butler G."/>
            <person name="Nguyen T.T.M."/>
            <person name="Dewar K."/>
            <person name="Conant G."/>
            <person name="Drula E."/>
            <person name="Henrissat B."/>
            <person name="Hansel C."/>
            <person name="Singer S."/>
            <person name="Hutchinson M.I."/>
            <person name="de Vries R.P."/>
            <person name="Natvig D.O."/>
            <person name="Powell A.J."/>
            <person name="Tsang A."/>
            <person name="Grigoriev I.V."/>
        </authorList>
    </citation>
    <scope>NUCLEOTIDE SEQUENCE [LARGE SCALE GENOMIC DNA]</scope>
    <source>
        <strain evidence="3 4">ATCC 22073</strain>
    </source>
</reference>
<evidence type="ECO:0000313" key="4">
    <source>
        <dbReference type="Proteomes" id="UP001600064"/>
    </source>
</evidence>
<feature type="chain" id="PRO_5045871135" evidence="2">
    <location>
        <begin position="22"/>
        <end position="176"/>
    </location>
</feature>
<keyword evidence="2" id="KW-0732">Signal</keyword>
<feature type="compositionally biased region" description="Basic and acidic residues" evidence="1">
    <location>
        <begin position="120"/>
        <end position="129"/>
    </location>
</feature>
<dbReference type="PANTHER" id="PTHR42090:SF1">
    <property type="match status" value="1"/>
</dbReference>
<sequence>MYTMARSASTHTLLLLSRAGATTLVPRASASASSASKSILSSRPPSIPLPLLFSSRPYHTTPRLTAYKDDQDRNTLKPRPSDATKSGSDDDVATKSSDAAFNSNNPAGPQEALASSQREAQQRRAEGSKNGDPLEVSGANPEVSKPPEAQDPENTKGKERGSGWKQAKKHGRVAPM</sequence>
<name>A0ABR4D3A3_9PEZI</name>
<feature type="compositionally biased region" description="Basic residues" evidence="1">
    <location>
        <begin position="166"/>
        <end position="176"/>
    </location>
</feature>
<accession>A0ABR4D3A3</accession>
<dbReference type="PANTHER" id="PTHR42090">
    <property type="match status" value="1"/>
</dbReference>
<dbReference type="EMBL" id="JAZGUE010000007">
    <property type="protein sequence ID" value="KAL2264777.1"/>
    <property type="molecule type" value="Genomic_DNA"/>
</dbReference>
<feature type="compositionally biased region" description="Polar residues" evidence="1">
    <location>
        <begin position="94"/>
        <end position="119"/>
    </location>
</feature>
<comment type="caution">
    <text evidence="3">The sequence shown here is derived from an EMBL/GenBank/DDBJ whole genome shotgun (WGS) entry which is preliminary data.</text>
</comment>
<feature type="region of interest" description="Disordered" evidence="1">
    <location>
        <begin position="26"/>
        <end position="176"/>
    </location>
</feature>
<evidence type="ECO:0000256" key="2">
    <source>
        <dbReference type="SAM" id="SignalP"/>
    </source>
</evidence>
<gene>
    <name evidence="3" type="ORF">VTJ83DRAFT_7287</name>
</gene>
<feature type="compositionally biased region" description="Basic and acidic residues" evidence="1">
    <location>
        <begin position="66"/>
        <end position="82"/>
    </location>
</feature>
<keyword evidence="4" id="KW-1185">Reference proteome</keyword>
<dbReference type="Proteomes" id="UP001600064">
    <property type="component" value="Unassembled WGS sequence"/>
</dbReference>